<sequence>MKNNIIYFQDYIESNTTVQLSSVDNYRLTHFDNSPREQTDQSVMDLPAGSWLKFNTTIPIGMFANCMLFASTQTSNQKIQIFSGSMENDPLWTFTVKTSGVENYFTESVSGDIENSYSESTDIYMLFPEGFTGYLNWFVFSQYSGTETAEDKIRRMKWFDDARFGHMMHWGAYSVLAKGEWVMNTDHIPKDEYITEACVPFAPSKYSPEEWAYMISDAGQKYLTITTKHHDGFAMFDTNVKEFAPYDVENTASIHKSVLRPLAAACRERGIIFCCYYSLLDWGNVNEVNIENAAEIDPSTISPEDVTRYLSEMKEHLKELIEIFDPALIWFDGAWAAFNTQDVSTETRDFLRRMSPDIIINDRIGNSVGDYSTPEQSIPAGSMSGPWEACMTMNNSWGYNSADNNWKSTSELLNDLLDCASKGGNLLLNTGPDAEGVIPQPCVDSLSGIGNWMQTWGEAVYQTRAGTLNVSMQPGVFCTLGKSSFAHKNKAKLFVTVTKLTSDKLLRIEQPISLPTNVYWLTSPENTVSFNLLNGCMCVPLPDTLSDPLGMVLVMEFEDTPQPKNYPDVALFSHAEASNVWNHDTTDYAAQNVVDGNPQTRWATDQASNVQLEITFNGLTSFDLLGFNQYEQRIAKFTIDIYSETQLIASLSGENPEQNCLLNLPTLTTGDKIILTILSCIDETKPASLYSFSAFNSTLPLLPVIQPVNLAKGAVTVASDVWYDERTEYKAAYATDGNPSTRWAANDNTQLPVTLTISFLKEESFDRISVNEFITSEEVTRIKAFTLQIQNSEDDSWKDIYQGSDITKPIVLPYLTSSKALRIVITELTTNKGPSFYEVEVYQTARAVISLTEEELLEEEARLSFEYFWREANITDGAIGYGLVADRANSRRASIACSGFAFSALVIAVERGWLSRAEAENRLYNSLLTLQNAALRYKGFFYHFIDMDTLDTLESEVSTVDTMLALNGILTAGQYFGGPIGTLAQQIFDDVEWDAAVASDGNFTMGWDADLAPISATWGGYAEQFCMYPMATGSTKHTPANAADMFYKLERKYGHYGDSGDLIYVWGGQLFTYQFSHAWLDFRRLWDKQGADWWQNSINASKANREFCIANNEVLPSLDADNWGLTACNGPNGYAAYGAPPSGNIGANNMHFTDGTITPSGPIGSLPFMPKETLQAMMAWYKNPQLWTGYGFIESFNTSKSAPWYCESNSGLIKGLSLIMIENYRSGLIWDTYMKHPVIVSGNQKIFGQQVPEILIQESSDAIVYTGSGWWLAEGRPDSLDGKSQVTQNNGDYFEFTFNGRNTSVYCERNNDQGDIDFYVDNVFTGTANTWSESLQYSDIVFSVKNLSPDTHVLKGVKRSGKWLTVDAIKVYASNSFDVIKSSFDATTNVLVLQLSQAADNYSSKNIDSYIVNQGLSISNIMLSPDKKTITITLTGVKTNMEYIITTNGVNNEILSEKLDKRRIIFIS</sequence>
<dbReference type="Proteomes" id="UP000296284">
    <property type="component" value="Chromosome"/>
</dbReference>
<keyword evidence="6" id="KW-0326">Glycosidase</keyword>
<dbReference type="PROSITE" id="PS50022">
    <property type="entry name" value="FA58C_3"/>
    <property type="match status" value="1"/>
</dbReference>
<comment type="similarity">
    <text evidence="2">Belongs to the glycosyl hydrolase 29 family.</text>
</comment>
<dbReference type="Gene3D" id="2.60.120.260">
    <property type="entry name" value="Galactose-binding domain-like"/>
    <property type="match status" value="3"/>
</dbReference>
<evidence type="ECO:0000313" key="8">
    <source>
        <dbReference type="EMBL" id="QBX82926.1"/>
    </source>
</evidence>
<keyword evidence="5" id="KW-0378">Hydrolase</keyword>
<dbReference type="PANTHER" id="PTHR10030">
    <property type="entry name" value="ALPHA-L-FUCOSIDASE"/>
    <property type="match status" value="1"/>
</dbReference>
<dbReference type="SUPFAM" id="SSF49785">
    <property type="entry name" value="Galactose-binding domain-like"/>
    <property type="match status" value="2"/>
</dbReference>
<evidence type="ECO:0000256" key="3">
    <source>
        <dbReference type="ARBA" id="ARBA00012662"/>
    </source>
</evidence>
<dbReference type="InterPro" id="IPR017853">
    <property type="entry name" value="GH"/>
</dbReference>
<dbReference type="EMBL" id="CP038469">
    <property type="protein sequence ID" value="QBX82926.1"/>
    <property type="molecule type" value="Genomic_DNA"/>
</dbReference>
<dbReference type="InterPro" id="IPR019282">
    <property type="entry name" value="Glycoamylase-like_cons_dom"/>
</dbReference>
<evidence type="ECO:0000256" key="5">
    <source>
        <dbReference type="ARBA" id="ARBA00022801"/>
    </source>
</evidence>
<evidence type="ECO:0000256" key="6">
    <source>
        <dbReference type="ARBA" id="ARBA00023295"/>
    </source>
</evidence>
<accession>A0ABX5TB72</accession>
<reference evidence="8 9" key="1">
    <citation type="submission" date="2019-03" db="EMBL/GenBank/DDBJ databases">
        <title>Complete genome sequence of Citrobacter sp. SNU WT2 isolated from diseased rainbow trout.</title>
        <authorList>
            <person name="Oh W.T."/>
            <person name="Park S.C."/>
        </authorList>
    </citation>
    <scope>NUCLEOTIDE SEQUENCE [LARGE SCALE GENOMIC DNA]</scope>
    <source>
        <strain evidence="8 9">SNU WT2</strain>
    </source>
</reference>
<dbReference type="SMART" id="SM00812">
    <property type="entry name" value="Alpha_L_fucos"/>
    <property type="match status" value="1"/>
</dbReference>
<evidence type="ECO:0000256" key="1">
    <source>
        <dbReference type="ARBA" id="ARBA00004071"/>
    </source>
</evidence>
<dbReference type="InterPro" id="IPR057739">
    <property type="entry name" value="Glyco_hydro_29_N"/>
</dbReference>
<dbReference type="Pfam" id="PF01120">
    <property type="entry name" value="Alpha_L_fucos"/>
    <property type="match status" value="1"/>
</dbReference>
<dbReference type="InterPro" id="IPR008979">
    <property type="entry name" value="Galactose-bd-like_sf"/>
</dbReference>
<gene>
    <name evidence="8" type="ORF">E4Z61_22250</name>
</gene>
<evidence type="ECO:0000256" key="2">
    <source>
        <dbReference type="ARBA" id="ARBA00007951"/>
    </source>
</evidence>
<dbReference type="Pfam" id="PF00754">
    <property type="entry name" value="F5_F8_type_C"/>
    <property type="match status" value="1"/>
</dbReference>
<dbReference type="PANTHER" id="PTHR10030:SF37">
    <property type="entry name" value="ALPHA-L-FUCOSIDASE-RELATED"/>
    <property type="match status" value="1"/>
</dbReference>
<dbReference type="PRINTS" id="PR00741">
    <property type="entry name" value="GLHYDRLASE29"/>
</dbReference>
<dbReference type="InterPro" id="IPR000421">
    <property type="entry name" value="FA58C"/>
</dbReference>
<keyword evidence="4" id="KW-0732">Signal</keyword>
<dbReference type="SUPFAM" id="SSF51445">
    <property type="entry name" value="(Trans)glycosidases"/>
    <property type="match status" value="1"/>
</dbReference>
<keyword evidence="9" id="KW-1185">Reference proteome</keyword>
<comment type="function">
    <text evidence="1">Alpha-L-fucosidase is responsible for hydrolyzing the alpha-1,6-linked fucose joined to the reducing-end N-acetylglucosamine of the carbohydrate moieties of glycoproteins.</text>
</comment>
<dbReference type="InterPro" id="IPR016286">
    <property type="entry name" value="FUC_metazoa-typ"/>
</dbReference>
<dbReference type="RefSeq" id="WP_135324603.1">
    <property type="nucleotide sequence ID" value="NZ_CP038469.1"/>
</dbReference>
<name>A0ABX5TB72_9ENTR</name>
<protein>
    <recommendedName>
        <fullName evidence="3">alpha-L-fucosidase</fullName>
        <ecNumber evidence="3">3.2.1.51</ecNumber>
    </recommendedName>
</protein>
<dbReference type="Gene3D" id="1.50.10.140">
    <property type="match status" value="1"/>
</dbReference>
<evidence type="ECO:0000256" key="4">
    <source>
        <dbReference type="ARBA" id="ARBA00022729"/>
    </source>
</evidence>
<evidence type="ECO:0000313" key="9">
    <source>
        <dbReference type="Proteomes" id="UP000296284"/>
    </source>
</evidence>
<feature type="domain" description="F5/8 type C" evidence="7">
    <location>
        <begin position="704"/>
        <end position="844"/>
    </location>
</feature>
<dbReference type="Pfam" id="PF10091">
    <property type="entry name" value="Glycoamylase"/>
    <property type="match status" value="1"/>
</dbReference>
<proteinExistence type="inferred from homology"/>
<evidence type="ECO:0000259" key="7">
    <source>
        <dbReference type="PROSITE" id="PS50022"/>
    </source>
</evidence>
<dbReference type="InterPro" id="IPR000933">
    <property type="entry name" value="Glyco_hydro_29"/>
</dbReference>
<organism evidence="8 9">
    <name type="scientific">Citrobacter tructae</name>
    <dbReference type="NCBI Taxonomy" id="2562449"/>
    <lineage>
        <taxon>Bacteria</taxon>
        <taxon>Pseudomonadati</taxon>
        <taxon>Pseudomonadota</taxon>
        <taxon>Gammaproteobacteria</taxon>
        <taxon>Enterobacterales</taxon>
        <taxon>Enterobacteriaceae</taxon>
        <taxon>Citrobacter</taxon>
    </lineage>
</organism>
<dbReference type="EC" id="3.2.1.51" evidence="3"/>
<dbReference type="Gene3D" id="3.20.20.80">
    <property type="entry name" value="Glycosidases"/>
    <property type="match status" value="1"/>
</dbReference>